<evidence type="ECO:0000313" key="2">
    <source>
        <dbReference type="EMBL" id="KAJ7421962.1"/>
    </source>
</evidence>
<feature type="compositionally biased region" description="Basic and acidic residues" evidence="1">
    <location>
        <begin position="80"/>
        <end position="95"/>
    </location>
</feature>
<name>A0ABQ9DH92_9PASS</name>
<proteinExistence type="predicted"/>
<comment type="caution">
    <text evidence="2">The sequence shown here is derived from an EMBL/GenBank/DDBJ whole genome shotgun (WGS) entry which is preliminary data.</text>
</comment>
<protein>
    <submittedName>
        <fullName evidence="2">Uncharacterized protein</fullName>
    </submittedName>
</protein>
<feature type="region of interest" description="Disordered" evidence="1">
    <location>
        <begin position="78"/>
        <end position="97"/>
    </location>
</feature>
<gene>
    <name evidence="2" type="ORF">WISP_39880</name>
</gene>
<evidence type="ECO:0000313" key="3">
    <source>
        <dbReference type="Proteomes" id="UP001145742"/>
    </source>
</evidence>
<sequence>MWRQRKKPCPHHPAQETQGFLLTTDSAEGLDSNLLLCTDQPFPDSLGVDLAYLPYYRTSHVWGSPPSLTASSHILTEAQESSKEGKVDTKQDEKSIPPGLELSKRAISSTTCEKPPPHQLLRATTSELSLPMTSLPRGLPRLNQPLPCCGYFPYYRTEGEICTGPAQGNGPRVSNENPPDYFNMCNYEISINISFDSGKWGISIQKYFGFGES</sequence>
<dbReference type="Proteomes" id="UP001145742">
    <property type="component" value="Unassembled WGS sequence"/>
</dbReference>
<organism evidence="2 3">
    <name type="scientific">Willisornis vidua</name>
    <name type="common">Xingu scale-backed antbird</name>
    <dbReference type="NCBI Taxonomy" id="1566151"/>
    <lineage>
        <taxon>Eukaryota</taxon>
        <taxon>Metazoa</taxon>
        <taxon>Chordata</taxon>
        <taxon>Craniata</taxon>
        <taxon>Vertebrata</taxon>
        <taxon>Euteleostomi</taxon>
        <taxon>Archelosauria</taxon>
        <taxon>Archosauria</taxon>
        <taxon>Dinosauria</taxon>
        <taxon>Saurischia</taxon>
        <taxon>Theropoda</taxon>
        <taxon>Coelurosauria</taxon>
        <taxon>Aves</taxon>
        <taxon>Neognathae</taxon>
        <taxon>Neoaves</taxon>
        <taxon>Telluraves</taxon>
        <taxon>Australaves</taxon>
        <taxon>Passeriformes</taxon>
        <taxon>Thamnophilidae</taxon>
        <taxon>Willisornis</taxon>
    </lineage>
</organism>
<dbReference type="EMBL" id="WHWB01033104">
    <property type="protein sequence ID" value="KAJ7421962.1"/>
    <property type="molecule type" value="Genomic_DNA"/>
</dbReference>
<reference evidence="2" key="1">
    <citation type="submission" date="2019-10" db="EMBL/GenBank/DDBJ databases">
        <authorList>
            <person name="Soares A.E.R."/>
            <person name="Aleixo A."/>
            <person name="Schneider P."/>
            <person name="Miyaki C.Y."/>
            <person name="Schneider M.P."/>
            <person name="Mello C."/>
            <person name="Vasconcelos A.T.R."/>
        </authorList>
    </citation>
    <scope>NUCLEOTIDE SEQUENCE</scope>
    <source>
        <tissue evidence="2">Muscle</tissue>
    </source>
</reference>
<keyword evidence="3" id="KW-1185">Reference proteome</keyword>
<accession>A0ABQ9DH92</accession>
<evidence type="ECO:0000256" key="1">
    <source>
        <dbReference type="SAM" id="MobiDB-lite"/>
    </source>
</evidence>